<evidence type="ECO:0000256" key="1">
    <source>
        <dbReference type="SAM" id="Phobius"/>
    </source>
</evidence>
<keyword evidence="1" id="KW-0472">Membrane</keyword>
<keyword evidence="1" id="KW-1133">Transmembrane helix</keyword>
<feature type="transmembrane region" description="Helical" evidence="1">
    <location>
        <begin position="160"/>
        <end position="176"/>
    </location>
</feature>
<name>A0A811BRZ6_9VIRU</name>
<feature type="transmembrane region" description="Helical" evidence="1">
    <location>
        <begin position="107"/>
        <end position="129"/>
    </location>
</feature>
<evidence type="ECO:0000313" key="2">
    <source>
        <dbReference type="EMBL" id="BCU03255.1"/>
    </source>
</evidence>
<evidence type="ECO:0000313" key="3">
    <source>
        <dbReference type="Proteomes" id="UP001253637"/>
    </source>
</evidence>
<reference evidence="2" key="1">
    <citation type="submission" date="2021-04" db="EMBL/GenBank/DDBJ databases">
        <title>Draft Genome Sequence of Pandoravirus japonicus, Isolated from the Sabaishi River of Niigata, Japan.</title>
        <authorList>
            <person name="Hosokawa N."/>
            <person name="Takahashi H."/>
            <person name="Aoki K."/>
            <person name="Takemura M."/>
        </authorList>
    </citation>
    <scope>NUCLEOTIDE SEQUENCE</scope>
</reference>
<evidence type="ECO:0008006" key="4">
    <source>
        <dbReference type="Google" id="ProtNLM"/>
    </source>
</evidence>
<proteinExistence type="predicted"/>
<accession>A0A811BRZ6</accession>
<protein>
    <recommendedName>
        <fullName evidence="4">Transmembrane protein</fullName>
    </recommendedName>
</protein>
<keyword evidence="1" id="KW-0812">Transmembrane</keyword>
<dbReference type="EMBL" id="LC625835">
    <property type="protein sequence ID" value="BCU03255.1"/>
    <property type="molecule type" value="Genomic_DNA"/>
</dbReference>
<organism evidence="2 3">
    <name type="scientific">Pandoravirus japonicus</name>
    <dbReference type="NCBI Taxonomy" id="2823154"/>
    <lineage>
        <taxon>Viruses</taxon>
        <taxon>Pandoravirus</taxon>
    </lineage>
</organism>
<dbReference type="Proteomes" id="UP001253637">
    <property type="component" value="Segment"/>
</dbReference>
<sequence>MSLLCGAGGDTGSRPSFFCVLFVCAHVRRNIPVSAFWLVLLCFCRERGFGQKKRVFVWPIEVAGTRARYMTGAVRAVFGTPRGRIASNALRARALFLFPVRPNAPTFFPIVALFFFFSSCHPFCLPMVFLCPRRAFFFLSTLLVARLFGRRALFFSVPSLSHPPLACAVGLCFSILKKRGKKRHRKPCIGKK</sequence>